<proteinExistence type="predicted"/>
<organism evidence="1 2">
    <name type="scientific">Tetrahymena thermophila (strain SB210)</name>
    <dbReference type="NCBI Taxonomy" id="312017"/>
    <lineage>
        <taxon>Eukaryota</taxon>
        <taxon>Sar</taxon>
        <taxon>Alveolata</taxon>
        <taxon>Ciliophora</taxon>
        <taxon>Intramacronucleata</taxon>
        <taxon>Oligohymenophorea</taxon>
        <taxon>Hymenostomatida</taxon>
        <taxon>Tetrahymenina</taxon>
        <taxon>Tetrahymenidae</taxon>
        <taxon>Tetrahymena</taxon>
    </lineage>
</organism>
<dbReference type="InParanoid" id="W7XL93"/>
<reference evidence="2" key="1">
    <citation type="journal article" date="2006" name="PLoS Biol.">
        <title>Macronuclear genome sequence of the ciliate Tetrahymena thermophila, a model eukaryote.</title>
        <authorList>
            <person name="Eisen J.A."/>
            <person name="Coyne R.S."/>
            <person name="Wu M."/>
            <person name="Wu D."/>
            <person name="Thiagarajan M."/>
            <person name="Wortman J.R."/>
            <person name="Badger J.H."/>
            <person name="Ren Q."/>
            <person name="Amedeo P."/>
            <person name="Jones K.M."/>
            <person name="Tallon L.J."/>
            <person name="Delcher A.L."/>
            <person name="Salzberg S.L."/>
            <person name="Silva J.C."/>
            <person name="Haas B.J."/>
            <person name="Majoros W.H."/>
            <person name="Farzad M."/>
            <person name="Carlton J.M."/>
            <person name="Smith R.K. Jr."/>
            <person name="Garg J."/>
            <person name="Pearlman R.E."/>
            <person name="Karrer K.M."/>
            <person name="Sun L."/>
            <person name="Manning G."/>
            <person name="Elde N.C."/>
            <person name="Turkewitz A.P."/>
            <person name="Asai D.J."/>
            <person name="Wilkes D.E."/>
            <person name="Wang Y."/>
            <person name="Cai H."/>
            <person name="Collins K."/>
            <person name="Stewart B.A."/>
            <person name="Lee S.R."/>
            <person name="Wilamowska K."/>
            <person name="Weinberg Z."/>
            <person name="Ruzzo W.L."/>
            <person name="Wloga D."/>
            <person name="Gaertig J."/>
            <person name="Frankel J."/>
            <person name="Tsao C.-C."/>
            <person name="Gorovsky M.A."/>
            <person name="Keeling P.J."/>
            <person name="Waller R.F."/>
            <person name="Patron N.J."/>
            <person name="Cherry J.M."/>
            <person name="Stover N.A."/>
            <person name="Krieger C.J."/>
            <person name="del Toro C."/>
            <person name="Ryder H.F."/>
            <person name="Williamson S.C."/>
            <person name="Barbeau R.A."/>
            <person name="Hamilton E.P."/>
            <person name="Orias E."/>
        </authorList>
    </citation>
    <scope>NUCLEOTIDE SEQUENCE [LARGE SCALE GENOMIC DNA]</scope>
    <source>
        <strain evidence="2">SB210</strain>
    </source>
</reference>
<protein>
    <submittedName>
        <fullName evidence="1">Uncharacterized protein</fullName>
    </submittedName>
</protein>
<dbReference type="Proteomes" id="UP000009168">
    <property type="component" value="Unassembled WGS sequence"/>
</dbReference>
<dbReference type="KEGG" id="tet:TTHERM_000562812"/>
<dbReference type="AlphaFoldDB" id="W7XL93"/>
<evidence type="ECO:0000313" key="1">
    <source>
        <dbReference type="EMBL" id="EWS75889.1"/>
    </source>
</evidence>
<evidence type="ECO:0000313" key="2">
    <source>
        <dbReference type="Proteomes" id="UP000009168"/>
    </source>
</evidence>
<sequence>MIADKQTLNTKQQILLEVSQIIIIHSLQNYFQVSQISKLHINLSEARFVLWIIWVSLDQYHQNLFSLFTFFYIDIFQDKDHKYYLNKPSTFGVLAKFYQFLFNFQNIFSF</sequence>
<dbReference type="GeneID" id="24439589"/>
<dbReference type="RefSeq" id="XP_012651592.1">
    <property type="nucleotide sequence ID" value="XM_012796138.1"/>
</dbReference>
<gene>
    <name evidence="1" type="ORF">TTHERM_000562812</name>
</gene>
<dbReference type="EMBL" id="GG662808">
    <property type="protein sequence ID" value="EWS75889.1"/>
    <property type="molecule type" value="Genomic_DNA"/>
</dbReference>
<keyword evidence="2" id="KW-1185">Reference proteome</keyword>
<accession>W7XL93</accession>
<name>W7XL93_TETTS</name>